<dbReference type="Proteomes" id="UP000265618">
    <property type="component" value="Unassembled WGS sequence"/>
</dbReference>
<name>A0A9K3CU46_9EUKA</name>
<keyword evidence="1" id="KW-0812">Transmembrane</keyword>
<keyword evidence="3" id="KW-1185">Reference proteome</keyword>
<feature type="transmembrane region" description="Helical" evidence="1">
    <location>
        <begin position="74"/>
        <end position="95"/>
    </location>
</feature>
<gene>
    <name evidence="2" type="ORF">KIPB_002622</name>
</gene>
<comment type="caution">
    <text evidence="2">The sequence shown here is derived from an EMBL/GenBank/DDBJ whole genome shotgun (WGS) entry which is preliminary data.</text>
</comment>
<proteinExistence type="predicted"/>
<protein>
    <submittedName>
        <fullName evidence="2">Uncharacterized protein</fullName>
    </submittedName>
</protein>
<evidence type="ECO:0000313" key="2">
    <source>
        <dbReference type="EMBL" id="GIQ81634.1"/>
    </source>
</evidence>
<dbReference type="EMBL" id="BDIP01000450">
    <property type="protein sequence ID" value="GIQ81634.1"/>
    <property type="molecule type" value="Genomic_DNA"/>
</dbReference>
<keyword evidence="1" id="KW-1133">Transmembrane helix</keyword>
<keyword evidence="1" id="KW-0472">Membrane</keyword>
<sequence length="155" mass="17508">MTVANSGQQVSLSDDYWYVDDNNFTLDVNTDMDGTRNCMVVTFDTDSSLGGDDGYTGFRCDYWTNDYIPTDYFWLYWFVGFFTFLCILSCACSISRRRRRRRAMMMAGAYTAMPYGGTQMPAVYNGNVVNAGVAPQQMGGYEAAPVYTQTGYTTY</sequence>
<reference evidence="2 3" key="1">
    <citation type="journal article" date="2018" name="PLoS ONE">
        <title>The draft genome of Kipferlia bialata reveals reductive genome evolution in fornicate parasites.</title>
        <authorList>
            <person name="Tanifuji G."/>
            <person name="Takabayashi S."/>
            <person name="Kume K."/>
            <person name="Takagi M."/>
            <person name="Nakayama T."/>
            <person name="Kamikawa R."/>
            <person name="Inagaki Y."/>
            <person name="Hashimoto T."/>
        </authorList>
    </citation>
    <scope>NUCLEOTIDE SEQUENCE [LARGE SCALE GENOMIC DNA]</scope>
    <source>
        <strain evidence="2">NY0173</strain>
    </source>
</reference>
<organism evidence="2 3">
    <name type="scientific">Kipferlia bialata</name>
    <dbReference type="NCBI Taxonomy" id="797122"/>
    <lineage>
        <taxon>Eukaryota</taxon>
        <taxon>Metamonada</taxon>
        <taxon>Carpediemonas-like organisms</taxon>
        <taxon>Kipferlia</taxon>
    </lineage>
</organism>
<evidence type="ECO:0000313" key="3">
    <source>
        <dbReference type="Proteomes" id="UP000265618"/>
    </source>
</evidence>
<evidence type="ECO:0000256" key="1">
    <source>
        <dbReference type="SAM" id="Phobius"/>
    </source>
</evidence>
<accession>A0A9K3CU46</accession>
<dbReference type="AlphaFoldDB" id="A0A9K3CU46"/>